<keyword evidence="2" id="KW-0859">Xylose metabolism</keyword>
<dbReference type="GO" id="GO:0004856">
    <property type="term" value="F:D-xylulokinase activity"/>
    <property type="evidence" value="ECO:0007669"/>
    <property type="project" value="UniProtKB-EC"/>
</dbReference>
<evidence type="ECO:0000256" key="4">
    <source>
        <dbReference type="ARBA" id="ARBA00022777"/>
    </source>
</evidence>
<dbReference type="PANTHER" id="PTHR43095:SF5">
    <property type="entry name" value="XYLULOSE KINASE"/>
    <property type="match status" value="1"/>
</dbReference>
<dbReference type="InterPro" id="IPR018485">
    <property type="entry name" value="FGGY_C"/>
</dbReference>
<dbReference type="PIRSF" id="PIRSF000538">
    <property type="entry name" value="GlpK"/>
    <property type="match status" value="1"/>
</dbReference>
<dbReference type="Pfam" id="PF00370">
    <property type="entry name" value="FGGY_N"/>
    <property type="match status" value="1"/>
</dbReference>
<evidence type="ECO:0000256" key="3">
    <source>
        <dbReference type="ARBA" id="ARBA00022679"/>
    </source>
</evidence>
<dbReference type="GO" id="GO:0042732">
    <property type="term" value="P:D-xylose metabolic process"/>
    <property type="evidence" value="ECO:0007669"/>
    <property type="project" value="UniProtKB-KW"/>
</dbReference>
<proteinExistence type="inferred from homology"/>
<dbReference type="AlphaFoldDB" id="A0A6J4RI11"/>
<evidence type="ECO:0000256" key="5">
    <source>
        <dbReference type="RuleBase" id="RU003733"/>
    </source>
</evidence>
<feature type="domain" description="Carbohydrate kinase FGGY C-terminal" evidence="7">
    <location>
        <begin position="254"/>
        <end position="447"/>
    </location>
</feature>
<dbReference type="InterPro" id="IPR018484">
    <property type="entry name" value="FGGY_N"/>
</dbReference>
<protein>
    <submittedName>
        <fullName evidence="8">Xylulose kinase</fullName>
        <ecNumber evidence="8">2.7.1.17</ecNumber>
    </submittedName>
</protein>
<feature type="domain" description="Carbohydrate kinase FGGY N-terminal" evidence="6">
    <location>
        <begin position="6"/>
        <end position="244"/>
    </location>
</feature>
<keyword evidence="2" id="KW-0119">Carbohydrate metabolism</keyword>
<evidence type="ECO:0000259" key="6">
    <source>
        <dbReference type="Pfam" id="PF00370"/>
    </source>
</evidence>
<dbReference type="PANTHER" id="PTHR43095">
    <property type="entry name" value="SUGAR KINASE"/>
    <property type="match status" value="1"/>
</dbReference>
<dbReference type="InterPro" id="IPR050406">
    <property type="entry name" value="FGGY_Carb_Kinase"/>
</dbReference>
<dbReference type="InterPro" id="IPR043129">
    <property type="entry name" value="ATPase_NBD"/>
</dbReference>
<keyword evidence="4 5" id="KW-0418">Kinase</keyword>
<dbReference type="PROSITE" id="PS00445">
    <property type="entry name" value="FGGY_KINASES_2"/>
    <property type="match status" value="1"/>
</dbReference>
<name>A0A6J4RI11_9ACTN</name>
<organism evidence="8">
    <name type="scientific">uncultured Rubrobacteraceae bacterium</name>
    <dbReference type="NCBI Taxonomy" id="349277"/>
    <lineage>
        <taxon>Bacteria</taxon>
        <taxon>Bacillati</taxon>
        <taxon>Actinomycetota</taxon>
        <taxon>Rubrobacteria</taxon>
        <taxon>Rubrobacterales</taxon>
        <taxon>Rubrobacteraceae</taxon>
        <taxon>environmental samples</taxon>
    </lineage>
</organism>
<dbReference type="InterPro" id="IPR018483">
    <property type="entry name" value="Carb_kinase_FGGY_CS"/>
</dbReference>
<dbReference type="Pfam" id="PF02782">
    <property type="entry name" value="FGGY_C"/>
    <property type="match status" value="1"/>
</dbReference>
<evidence type="ECO:0000256" key="1">
    <source>
        <dbReference type="ARBA" id="ARBA00009156"/>
    </source>
</evidence>
<evidence type="ECO:0000313" key="8">
    <source>
        <dbReference type="EMBL" id="CAA9466579.1"/>
    </source>
</evidence>
<dbReference type="Gene3D" id="3.30.420.40">
    <property type="match status" value="2"/>
</dbReference>
<evidence type="ECO:0000259" key="7">
    <source>
        <dbReference type="Pfam" id="PF02782"/>
    </source>
</evidence>
<keyword evidence="3 5" id="KW-0808">Transferase</keyword>
<dbReference type="SUPFAM" id="SSF53067">
    <property type="entry name" value="Actin-like ATPase domain"/>
    <property type="match status" value="2"/>
</dbReference>
<dbReference type="EC" id="2.7.1.17" evidence="8"/>
<comment type="similarity">
    <text evidence="1 5">Belongs to the FGGY kinase family.</text>
</comment>
<dbReference type="CDD" id="cd07779">
    <property type="entry name" value="ASKHA_NBD_FGGY_YgcE-like"/>
    <property type="match status" value="1"/>
</dbReference>
<accession>A0A6J4RI11</accession>
<dbReference type="EMBL" id="CADCVH010000097">
    <property type="protein sequence ID" value="CAA9466579.1"/>
    <property type="molecule type" value="Genomic_DNA"/>
</dbReference>
<evidence type="ECO:0000256" key="2">
    <source>
        <dbReference type="ARBA" id="ARBA00022629"/>
    </source>
</evidence>
<dbReference type="InterPro" id="IPR000577">
    <property type="entry name" value="Carb_kinase_FGGY"/>
</dbReference>
<gene>
    <name evidence="8" type="ORF">AVDCRST_MAG02-3173</name>
</gene>
<sequence length="509" mass="55046">MAPAQYVIGIDCSTTATKAVVWDAEGNSVAEGRAAFPLAVPQPGWYEQDAEEWWRSTKTALKEAAAKVDPGRIRALGITHQRESFVCADERGHPLRRAILWLDARSYDEVDRHGSDRLHEITGKPPSMTPALYKLFWLRANEPELLDRTARVLDVHAFLVHRLTGEWRTSWACADPLGLLDMRTFDWSDEVLGKVGLERGQLCELAAPGSVVGELKDEVAREVGIPPGLPVVGGAGDGQAAGLGANITEAGRAYLNLGTALVSGTYSDDYAWGREFRTLSGPIPKTYVPETLLRGGTYTIDWFVENFGGVRASELGLDLSAEEILEAAASRVAPGADGLVLLPYLNAASTPYWDSQARGVMFGLRGEHKKAHVYRAVLEGLAFEQRLETGGMEKAIGQPIEKFFAMGGGSRSPLFCQIVADVTGRPVTSCKEVETTCLGAGMMASAALDGSELRDVAATMSGEGATYEPNANRTAFYDRLYNDVFAQLYTRLSPLFPALAKAVEAGSRS</sequence>
<reference evidence="8" key="1">
    <citation type="submission" date="2020-02" db="EMBL/GenBank/DDBJ databases">
        <authorList>
            <person name="Meier V. D."/>
        </authorList>
    </citation>
    <scope>NUCLEOTIDE SEQUENCE</scope>
    <source>
        <strain evidence="8">AVDCRST_MAG02</strain>
    </source>
</reference>